<reference evidence="2" key="1">
    <citation type="journal article" date="2022" name="Mol. Ecol. Resour.">
        <title>The genomes of chicory, endive, great burdock and yacon provide insights into Asteraceae palaeo-polyploidization history and plant inulin production.</title>
        <authorList>
            <person name="Fan W."/>
            <person name="Wang S."/>
            <person name="Wang H."/>
            <person name="Wang A."/>
            <person name="Jiang F."/>
            <person name="Liu H."/>
            <person name="Zhao H."/>
            <person name="Xu D."/>
            <person name="Zhang Y."/>
        </authorList>
    </citation>
    <scope>NUCLEOTIDE SEQUENCE [LARGE SCALE GENOMIC DNA]</scope>
    <source>
        <strain evidence="2">cv. Niubang</strain>
    </source>
</reference>
<evidence type="ECO:0000313" key="2">
    <source>
        <dbReference type="Proteomes" id="UP001055879"/>
    </source>
</evidence>
<organism evidence="1 2">
    <name type="scientific">Arctium lappa</name>
    <name type="common">Greater burdock</name>
    <name type="synonym">Lappa major</name>
    <dbReference type="NCBI Taxonomy" id="4217"/>
    <lineage>
        <taxon>Eukaryota</taxon>
        <taxon>Viridiplantae</taxon>
        <taxon>Streptophyta</taxon>
        <taxon>Embryophyta</taxon>
        <taxon>Tracheophyta</taxon>
        <taxon>Spermatophyta</taxon>
        <taxon>Magnoliopsida</taxon>
        <taxon>eudicotyledons</taxon>
        <taxon>Gunneridae</taxon>
        <taxon>Pentapetalae</taxon>
        <taxon>asterids</taxon>
        <taxon>campanulids</taxon>
        <taxon>Asterales</taxon>
        <taxon>Asteraceae</taxon>
        <taxon>Carduoideae</taxon>
        <taxon>Cardueae</taxon>
        <taxon>Arctiinae</taxon>
        <taxon>Arctium</taxon>
    </lineage>
</organism>
<sequence length="376" mass="42184">MAMDSPPEEMIADETQVCLPEQWLEAADAIAYDSTTSPPPICVVCGSLNSGKTNFSRHLLNVFISRYRRVCYLDTDVDQAEFTPPGCLSLTVIDKVTPDLAIPCLRTPERSFFFGDITPRRDPKIYLTYIHALYDYYYKNYQQSMMGESLFKVGVPLVVNAPGWVEDTGYDILVNMLKYIAPSHVVKVRADQSKNLPPGDFWLEEGAAQDVTVVEIDSDCQDSLKKTVCAQNNAHLLRDLRLVAYFRKCFPTNMSLKTIEELDHRLAAHPPYEIPMSTVTINQLHCQAPCNKTIDMSDITIVGLVASSTTCERMPCCVGLGIVRGVDTSRKILYLITPIPKHILKNVDILLHGFIKTPACLLQVQRHMTSNTRSTD</sequence>
<proteinExistence type="predicted"/>
<name>A0ACB8XWU7_ARCLA</name>
<evidence type="ECO:0000313" key="1">
    <source>
        <dbReference type="EMBL" id="KAI3673458.1"/>
    </source>
</evidence>
<dbReference type="EMBL" id="CM042061">
    <property type="protein sequence ID" value="KAI3673458.1"/>
    <property type="molecule type" value="Genomic_DNA"/>
</dbReference>
<reference evidence="1 2" key="2">
    <citation type="journal article" date="2022" name="Mol. Ecol. Resour.">
        <title>The genomes of chicory, endive, great burdock and yacon provide insights into Asteraceae paleo-polyploidization history and plant inulin production.</title>
        <authorList>
            <person name="Fan W."/>
            <person name="Wang S."/>
            <person name="Wang H."/>
            <person name="Wang A."/>
            <person name="Jiang F."/>
            <person name="Liu H."/>
            <person name="Zhao H."/>
            <person name="Xu D."/>
            <person name="Zhang Y."/>
        </authorList>
    </citation>
    <scope>NUCLEOTIDE SEQUENCE [LARGE SCALE GENOMIC DNA]</scope>
    <source>
        <strain evidence="2">cv. Niubang</strain>
    </source>
</reference>
<comment type="caution">
    <text evidence="1">The sequence shown here is derived from an EMBL/GenBank/DDBJ whole genome shotgun (WGS) entry which is preliminary data.</text>
</comment>
<keyword evidence="2" id="KW-1185">Reference proteome</keyword>
<dbReference type="Proteomes" id="UP001055879">
    <property type="component" value="Linkage Group LG15"/>
</dbReference>
<accession>A0ACB8XWU7</accession>
<protein>
    <submittedName>
        <fullName evidence="1">Uncharacterized protein</fullName>
    </submittedName>
</protein>
<gene>
    <name evidence="1" type="ORF">L6452_39577</name>
</gene>